<dbReference type="PANTHER" id="PTHR30024">
    <property type="entry name" value="ALIPHATIC SULFONATES-BINDING PROTEIN-RELATED"/>
    <property type="match status" value="1"/>
</dbReference>
<evidence type="ECO:0000256" key="4">
    <source>
        <dbReference type="SAM" id="SignalP"/>
    </source>
</evidence>
<evidence type="ECO:0000256" key="2">
    <source>
        <dbReference type="ARBA" id="ARBA00010742"/>
    </source>
</evidence>
<dbReference type="SUPFAM" id="SSF53850">
    <property type="entry name" value="Periplasmic binding protein-like II"/>
    <property type="match status" value="1"/>
</dbReference>
<evidence type="ECO:0000259" key="5">
    <source>
        <dbReference type="SMART" id="SM00062"/>
    </source>
</evidence>
<dbReference type="Proteomes" id="UP000050872">
    <property type="component" value="Unassembled WGS sequence"/>
</dbReference>
<protein>
    <recommendedName>
        <fullName evidence="5">Solute-binding protein family 3/N-terminal domain-containing protein</fullName>
    </recommendedName>
</protein>
<comment type="similarity">
    <text evidence="2">Belongs to the bacterial solute-binding protein SsuA/TauA family.</text>
</comment>
<sequence length="321" mass="35371">MSRSLKKIALIFATLLLVLGSLPFLNLTTAKAADEVGNDKITIGTLKNTAAMPAVVANTTNGFNLNNVNVDVKSFDTNKELNDAITQGTVNVAVTDLVSYASFVKKNPKWQIAGTMPGYSGLVANKKYKKIKNLKHKTIALDKTNSSKMYLKSVLKKNKMKLSSVKIKQVDSADERVKELKSGTVDAAILDDPALSNAKSNGAKVLNKQKSNKDNGDILIINKDFSKTNVSSTQILVSTMDEQISRFNKIGNYTMWNDALREFTVTNKAVNSLNSADMKIKKIHKVKKSDYKKAFKYAKSQKLYKGKISMKGHVLKVKDVK</sequence>
<evidence type="ECO:0000256" key="1">
    <source>
        <dbReference type="ARBA" id="ARBA00004418"/>
    </source>
</evidence>
<evidence type="ECO:0000313" key="7">
    <source>
        <dbReference type="Proteomes" id="UP000050872"/>
    </source>
</evidence>
<dbReference type="SMART" id="SM00062">
    <property type="entry name" value="PBPb"/>
    <property type="match status" value="1"/>
</dbReference>
<evidence type="ECO:0000256" key="3">
    <source>
        <dbReference type="ARBA" id="ARBA00022729"/>
    </source>
</evidence>
<dbReference type="PANTHER" id="PTHR30024:SF47">
    <property type="entry name" value="TAURINE-BINDING PERIPLASMIC PROTEIN"/>
    <property type="match status" value="1"/>
</dbReference>
<proteinExistence type="inferred from homology"/>
<comment type="caution">
    <text evidence="6">The sequence shown here is derived from an EMBL/GenBank/DDBJ whole genome shotgun (WGS) entry which is preliminary data.</text>
</comment>
<dbReference type="GO" id="GO:0042597">
    <property type="term" value="C:periplasmic space"/>
    <property type="evidence" value="ECO:0007669"/>
    <property type="project" value="UniProtKB-SubCell"/>
</dbReference>
<keyword evidence="3 4" id="KW-0732">Signal</keyword>
<name>A0A0R1QH34_9LACO</name>
<dbReference type="PATRIC" id="fig|1423770.3.peg.483"/>
<feature type="domain" description="Solute-binding protein family 3/N-terminal" evidence="5">
    <location>
        <begin position="40"/>
        <end position="266"/>
    </location>
</feature>
<dbReference type="InterPro" id="IPR001638">
    <property type="entry name" value="Solute-binding_3/MltF_N"/>
</dbReference>
<feature type="signal peptide" evidence="4">
    <location>
        <begin position="1"/>
        <end position="32"/>
    </location>
</feature>
<reference evidence="6 7" key="1">
    <citation type="journal article" date="2015" name="Genome Announc.">
        <title>Expanding the biotechnology potential of lactobacilli through comparative genomics of 213 strains and associated genera.</title>
        <authorList>
            <person name="Sun Z."/>
            <person name="Harris H.M."/>
            <person name="McCann A."/>
            <person name="Guo C."/>
            <person name="Argimon S."/>
            <person name="Zhang W."/>
            <person name="Yang X."/>
            <person name="Jeffery I.B."/>
            <person name="Cooney J.C."/>
            <person name="Kagawa T.F."/>
            <person name="Liu W."/>
            <person name="Song Y."/>
            <person name="Salvetti E."/>
            <person name="Wrobel A."/>
            <person name="Rasinkangas P."/>
            <person name="Parkhill J."/>
            <person name="Rea M.C."/>
            <person name="O'Sullivan O."/>
            <person name="Ritari J."/>
            <person name="Douillard F.P."/>
            <person name="Paul Ross R."/>
            <person name="Yang R."/>
            <person name="Briner A.E."/>
            <person name="Felis G.E."/>
            <person name="de Vos W.M."/>
            <person name="Barrangou R."/>
            <person name="Klaenhammer T.R."/>
            <person name="Caufield P.W."/>
            <person name="Cui Y."/>
            <person name="Zhang H."/>
            <person name="O'Toole P.W."/>
        </authorList>
    </citation>
    <scope>NUCLEOTIDE SEQUENCE [LARGE SCALE GENOMIC DNA]</scope>
    <source>
        <strain evidence="6 7">DSM 14500</strain>
    </source>
</reference>
<accession>A0A0R1QH34</accession>
<dbReference type="Gene3D" id="3.40.190.10">
    <property type="entry name" value="Periplasmic binding protein-like II"/>
    <property type="match status" value="2"/>
</dbReference>
<organism evidence="6 7">
    <name type="scientific">Companilactobacillus mindensis DSM 14500</name>
    <dbReference type="NCBI Taxonomy" id="1423770"/>
    <lineage>
        <taxon>Bacteria</taxon>
        <taxon>Bacillati</taxon>
        <taxon>Bacillota</taxon>
        <taxon>Bacilli</taxon>
        <taxon>Lactobacillales</taxon>
        <taxon>Lactobacillaceae</taxon>
        <taxon>Companilactobacillus</taxon>
    </lineage>
</organism>
<dbReference type="OrthoDB" id="2275264at2"/>
<comment type="subcellular location">
    <subcellularLocation>
        <location evidence="1">Periplasm</location>
    </subcellularLocation>
</comment>
<keyword evidence="7" id="KW-1185">Reference proteome</keyword>
<dbReference type="STRING" id="1423770.FD29_GL000478"/>
<dbReference type="RefSeq" id="WP_057888072.1">
    <property type="nucleotide sequence ID" value="NZ_AZEZ01000066.1"/>
</dbReference>
<dbReference type="Pfam" id="PF12974">
    <property type="entry name" value="Phosphonate-bd"/>
    <property type="match status" value="1"/>
</dbReference>
<gene>
    <name evidence="6" type="ORF">FD29_GL000478</name>
</gene>
<feature type="chain" id="PRO_5006409383" description="Solute-binding protein family 3/N-terminal domain-containing protein" evidence="4">
    <location>
        <begin position="33"/>
        <end position="321"/>
    </location>
</feature>
<evidence type="ECO:0000313" key="6">
    <source>
        <dbReference type="EMBL" id="KRL43913.1"/>
    </source>
</evidence>
<dbReference type="AlphaFoldDB" id="A0A0R1QH34"/>
<dbReference type="EMBL" id="AZEZ01000066">
    <property type="protein sequence ID" value="KRL43913.1"/>
    <property type="molecule type" value="Genomic_DNA"/>
</dbReference>